<feature type="modified residue" description="4-aspartylphosphate" evidence="14">
    <location>
        <position position="1161"/>
    </location>
</feature>
<dbReference type="GO" id="GO:0000155">
    <property type="term" value="F:phosphorelay sensor kinase activity"/>
    <property type="evidence" value="ECO:0007669"/>
    <property type="project" value="InterPro"/>
</dbReference>
<dbReference type="Pfam" id="PF13426">
    <property type="entry name" value="PAS_9"/>
    <property type="match status" value="1"/>
</dbReference>
<evidence type="ECO:0000256" key="14">
    <source>
        <dbReference type="PROSITE-ProRule" id="PRU00169"/>
    </source>
</evidence>
<evidence type="ECO:0000256" key="9">
    <source>
        <dbReference type="ARBA" id="ARBA00022777"/>
    </source>
</evidence>
<feature type="domain" description="PAC" evidence="19">
    <location>
        <begin position="663"/>
        <end position="715"/>
    </location>
</feature>
<dbReference type="InterPro" id="IPR004358">
    <property type="entry name" value="Sig_transdc_His_kin-like_C"/>
</dbReference>
<dbReference type="InterPro" id="IPR029151">
    <property type="entry name" value="Sensor-like_sf"/>
</dbReference>
<dbReference type="CDD" id="cd00088">
    <property type="entry name" value="HPT"/>
    <property type="match status" value="1"/>
</dbReference>
<evidence type="ECO:0000256" key="2">
    <source>
        <dbReference type="ARBA" id="ARBA00004651"/>
    </source>
</evidence>
<proteinExistence type="predicted"/>
<keyword evidence="5 14" id="KW-0597">Phosphoprotein</keyword>
<accession>A0A0K6ISP6</accession>
<name>A0A0K6ISP6_9GAMM</name>
<evidence type="ECO:0000256" key="1">
    <source>
        <dbReference type="ARBA" id="ARBA00000085"/>
    </source>
</evidence>
<feature type="domain" description="Histidine kinase" evidence="16">
    <location>
        <begin position="733"/>
        <end position="954"/>
    </location>
</feature>
<feature type="transmembrane region" description="Helical" evidence="15">
    <location>
        <begin position="133"/>
        <end position="157"/>
    </location>
</feature>
<evidence type="ECO:0000256" key="13">
    <source>
        <dbReference type="PROSITE-ProRule" id="PRU00110"/>
    </source>
</evidence>
<keyword evidence="4" id="KW-1003">Cell membrane</keyword>
<feature type="transmembrane region" description="Helical" evidence="15">
    <location>
        <begin position="211"/>
        <end position="235"/>
    </location>
</feature>
<organism evidence="21 22">
    <name type="scientific">Marinomonas fungiae</name>
    <dbReference type="NCBI Taxonomy" id="1137284"/>
    <lineage>
        <taxon>Bacteria</taxon>
        <taxon>Pseudomonadati</taxon>
        <taxon>Pseudomonadota</taxon>
        <taxon>Gammaproteobacteria</taxon>
        <taxon>Oceanospirillales</taxon>
        <taxon>Oceanospirillaceae</taxon>
        <taxon>Marinomonas</taxon>
    </lineage>
</organism>
<dbReference type="SUPFAM" id="SSF47384">
    <property type="entry name" value="Homodimeric domain of signal transducing histidine kinase"/>
    <property type="match status" value="1"/>
</dbReference>
<keyword evidence="6" id="KW-0808">Transferase</keyword>
<evidence type="ECO:0000256" key="3">
    <source>
        <dbReference type="ARBA" id="ARBA00012438"/>
    </source>
</evidence>
<dbReference type="SUPFAM" id="SSF103190">
    <property type="entry name" value="Sensory domain-like"/>
    <property type="match status" value="1"/>
</dbReference>
<sequence length="1455" mass="163402">MLWILGALAIGYISIYAAFRELTSESAQSQILRAIRSAVAMSIGLGSTSLISHNTLFDHQSHTFQPIPLLIWLALALPSLYWLFQRSRFDCRETASLLNLNSAVIALLTSLLTCAILVSNGKSLLAAFTQTNFWLLIVVNFVLITFAFYACNLVSYLLRKPFMLNYRYFTRPLMLTFCIGMAQLLGGYIYPPLREFAEFDRGAITVSREQCLLTIAVLSSFASTVLLGSNFYIRYLGSELKYVQDQFYARSSSHIFWQAFIALLSLALLLLTLMFWLQWTSSLRQNSSVTTVSIQNATNAIHQELEKLTSDLHRVKEVMAIDPDTILADPSYRQRLQHFLEGYNLSSGRYHYISILDHEGNEIARMDDNYDTPFFAIGSYLGNMNYTLEHRLGQSVDADEFFISQVSLVQRGSRPRYPLKPVLKIGTPIFDQDQHRKGLLVFNYRFNHLVDILKPFFPNNDQVYLLNEANRVLIDLGAPNSWEHLLSVTRFRFIDLSPEHFAENTVYSEAHQTHILNSAGLPTALQHSTSSYVPAWRLAVKTPYPAIHVSNWDLGVIGVLLIASLLLAKLISKAVLTNITNRAQIAELLNEVGYQKQALDEHAIVSITDKRGNITYVNDKFCEISGYSREELVGQNHRLLKSDEHSKDFFRQLWRTIANGKVWSGEIKNFRKNGSIYWVNATILPIKGTSGKVERYIAVRTDITESRVIAGILEDALKEAHQAAEAKNRFIANISHEIRTPMNAIIGLTDACLASPDKSNQQDLMRKVNSSANNLLRIINDILDFSKMEAGRLDVEEIPFSLERVLEEYAYVHQSIAKNKRIHLLTGIESNVPDHYIGDPLRIGQILSNLVSNALKFTSAGEVIVYVKLLRTKADFVELEFSVHDTGAGMTEAQISKLFSPFTQADVSTTRKYGGTGLGLSICKSLVALMGGQISVESKLGEGSIFRFTLSLKVDRNEAENLSSAVKEALNKRRVLLIDYVGISRQNYIRYANAFNMQLNVASTRDEAYTWLTSNHTYDYLIVDCYQINQDLDALLNRLAQFSSSQAVKNVIVIDHGEDLSRTQAWHPSVTVLAPPISQSSLLESMLPFQENAEQTSSEAQTSQTSELAGLNILVAEDNEINQLVISEIFKYWGVQYHIVENGRDAIKAVQQQNFDLVLLDIQMPIMDGYEACRGIRALGGIFKDIPIIAVTANTAQQDIQKALHAGMNDHVSKPIKRQQLLEVIQSQLHLGQASETTEPAPKQTSTTEPLESLEMALINALPNIAVKQALVRLGVEANFYIQLLKSFKESAEQHLHEAQDNLARSDFNTLVRIMHTIKGVAGNLGAHSVFEQANQLELDAKQQNVDAAALQNMASDIRAICQAIDTLINQTPTQQTQTTLSDARPHTLSRLACEELMVLIDAFDTKANAKIRQLIVEQRETDIYNELAQIEDQLNDYNFEEAAQILSRLMDTIT</sequence>
<evidence type="ECO:0000259" key="16">
    <source>
        <dbReference type="PROSITE" id="PS50109"/>
    </source>
</evidence>
<dbReference type="SMART" id="SM00086">
    <property type="entry name" value="PAC"/>
    <property type="match status" value="1"/>
</dbReference>
<keyword evidence="9" id="KW-0418">Kinase</keyword>
<keyword evidence="8" id="KW-0547">Nucleotide-binding</keyword>
<evidence type="ECO:0000313" key="21">
    <source>
        <dbReference type="EMBL" id="CUB06362.1"/>
    </source>
</evidence>
<dbReference type="Proteomes" id="UP000182769">
    <property type="component" value="Unassembled WGS sequence"/>
</dbReference>
<keyword evidence="15" id="KW-0472">Membrane</keyword>
<dbReference type="PANTHER" id="PTHR45339:SF3">
    <property type="entry name" value="HISTIDINE KINASE"/>
    <property type="match status" value="1"/>
</dbReference>
<dbReference type="CDD" id="cd16922">
    <property type="entry name" value="HATPase_EvgS-ArcB-TorS-like"/>
    <property type="match status" value="1"/>
</dbReference>
<evidence type="ECO:0000256" key="5">
    <source>
        <dbReference type="ARBA" id="ARBA00022553"/>
    </source>
</evidence>
<dbReference type="SMART" id="SM00388">
    <property type="entry name" value="HisKA"/>
    <property type="match status" value="1"/>
</dbReference>
<evidence type="ECO:0000259" key="17">
    <source>
        <dbReference type="PROSITE" id="PS50110"/>
    </source>
</evidence>
<dbReference type="SMART" id="SM00091">
    <property type="entry name" value="PAS"/>
    <property type="match status" value="1"/>
</dbReference>
<dbReference type="CDD" id="cd00130">
    <property type="entry name" value="PAS"/>
    <property type="match status" value="1"/>
</dbReference>
<dbReference type="InterPro" id="IPR036641">
    <property type="entry name" value="HPT_dom_sf"/>
</dbReference>
<dbReference type="InterPro" id="IPR000700">
    <property type="entry name" value="PAS-assoc_C"/>
</dbReference>
<evidence type="ECO:0000256" key="4">
    <source>
        <dbReference type="ARBA" id="ARBA00022475"/>
    </source>
</evidence>
<feature type="transmembrane region" description="Helical" evidence="15">
    <location>
        <begin position="169"/>
        <end position="190"/>
    </location>
</feature>
<dbReference type="GO" id="GO:0005886">
    <property type="term" value="C:plasma membrane"/>
    <property type="evidence" value="ECO:0007669"/>
    <property type="project" value="UniProtKB-SubCell"/>
</dbReference>
<comment type="catalytic activity">
    <reaction evidence="1">
        <text>ATP + protein L-histidine = ADP + protein N-phospho-L-histidine.</text>
        <dbReference type="EC" id="2.7.13.3"/>
    </reaction>
</comment>
<dbReference type="SUPFAM" id="SSF47226">
    <property type="entry name" value="Histidine-containing phosphotransfer domain, HPT domain"/>
    <property type="match status" value="1"/>
</dbReference>
<dbReference type="SUPFAM" id="SSF55874">
    <property type="entry name" value="ATPase domain of HSP90 chaperone/DNA topoisomerase II/histidine kinase"/>
    <property type="match status" value="1"/>
</dbReference>
<dbReference type="Pfam" id="PF01627">
    <property type="entry name" value="Hpt"/>
    <property type="match status" value="1"/>
</dbReference>
<dbReference type="SUPFAM" id="SSF55785">
    <property type="entry name" value="PYP-like sensor domain (PAS domain)"/>
    <property type="match status" value="1"/>
</dbReference>
<dbReference type="InterPro" id="IPR008207">
    <property type="entry name" value="Sig_transdc_His_kin_Hpt_dom"/>
</dbReference>
<dbReference type="InterPro" id="IPR001789">
    <property type="entry name" value="Sig_transdc_resp-reg_receiver"/>
</dbReference>
<evidence type="ECO:0000313" key="22">
    <source>
        <dbReference type="Proteomes" id="UP000182769"/>
    </source>
</evidence>
<feature type="transmembrane region" description="Helical" evidence="15">
    <location>
        <begin position="255"/>
        <end position="277"/>
    </location>
</feature>
<dbReference type="InterPro" id="IPR036097">
    <property type="entry name" value="HisK_dim/P_sf"/>
</dbReference>
<feature type="transmembrane region" description="Helical" evidence="15">
    <location>
        <begin position="64"/>
        <end position="84"/>
    </location>
</feature>
<dbReference type="GO" id="GO:0005524">
    <property type="term" value="F:ATP binding"/>
    <property type="evidence" value="ECO:0007669"/>
    <property type="project" value="UniProtKB-KW"/>
</dbReference>
<dbReference type="EC" id="2.7.13.3" evidence="3"/>
<dbReference type="InterPro" id="IPR036890">
    <property type="entry name" value="HATPase_C_sf"/>
</dbReference>
<dbReference type="Pfam" id="PF00072">
    <property type="entry name" value="Response_reg"/>
    <property type="match status" value="1"/>
</dbReference>
<evidence type="ECO:0000259" key="18">
    <source>
        <dbReference type="PROSITE" id="PS50112"/>
    </source>
</evidence>
<dbReference type="STRING" id="1137284.GCA_001418205_03538"/>
<dbReference type="Gene3D" id="3.30.565.10">
    <property type="entry name" value="Histidine kinase-like ATPase, C-terminal domain"/>
    <property type="match status" value="1"/>
</dbReference>
<evidence type="ECO:0000256" key="10">
    <source>
        <dbReference type="ARBA" id="ARBA00022840"/>
    </source>
</evidence>
<dbReference type="CDD" id="cd00082">
    <property type="entry name" value="HisKA"/>
    <property type="match status" value="1"/>
</dbReference>
<keyword evidence="12" id="KW-0902">Two-component regulatory system</keyword>
<dbReference type="InterPro" id="IPR035965">
    <property type="entry name" value="PAS-like_dom_sf"/>
</dbReference>
<dbReference type="PROSITE" id="PS50113">
    <property type="entry name" value="PAC"/>
    <property type="match status" value="1"/>
</dbReference>
<feature type="domain" description="PAS" evidence="18">
    <location>
        <begin position="605"/>
        <end position="660"/>
    </location>
</feature>
<dbReference type="PROSITE" id="PS50112">
    <property type="entry name" value="PAS"/>
    <property type="match status" value="1"/>
</dbReference>
<dbReference type="PANTHER" id="PTHR45339">
    <property type="entry name" value="HYBRID SIGNAL TRANSDUCTION HISTIDINE KINASE J"/>
    <property type="match status" value="1"/>
</dbReference>
<dbReference type="RefSeq" id="WP_055464547.1">
    <property type="nucleotide sequence ID" value="NZ_CYHG01000017.1"/>
</dbReference>
<comment type="subcellular location">
    <subcellularLocation>
        <location evidence="2">Cell membrane</location>
        <topology evidence="2">Multi-pass membrane protein</topology>
    </subcellularLocation>
</comment>
<protein>
    <recommendedName>
        <fullName evidence="3">histidine kinase</fullName>
        <ecNumber evidence="3">2.7.13.3</ecNumber>
    </recommendedName>
</protein>
<dbReference type="SMART" id="SM00073">
    <property type="entry name" value="HPT"/>
    <property type="match status" value="1"/>
</dbReference>
<dbReference type="SMART" id="SM00387">
    <property type="entry name" value="HATPase_c"/>
    <property type="match status" value="1"/>
</dbReference>
<dbReference type="Gene3D" id="1.10.287.130">
    <property type="match status" value="1"/>
</dbReference>
<gene>
    <name evidence="21" type="ORF">Ga0061065_11725</name>
</gene>
<dbReference type="PRINTS" id="PR00344">
    <property type="entry name" value="BCTRLSENSOR"/>
</dbReference>
<dbReference type="Gene3D" id="3.40.50.2300">
    <property type="match status" value="1"/>
</dbReference>
<dbReference type="EMBL" id="CYHG01000017">
    <property type="protein sequence ID" value="CUB06362.1"/>
    <property type="molecule type" value="Genomic_DNA"/>
</dbReference>
<reference evidence="22" key="1">
    <citation type="submission" date="2015-08" db="EMBL/GenBank/DDBJ databases">
        <authorList>
            <person name="Varghese N."/>
        </authorList>
    </citation>
    <scope>NUCLEOTIDE SEQUENCE [LARGE SCALE GENOMIC DNA]</scope>
    <source>
        <strain evidence="22">JCM 18476</strain>
    </source>
</reference>
<evidence type="ECO:0000256" key="12">
    <source>
        <dbReference type="ARBA" id="ARBA00023012"/>
    </source>
</evidence>
<dbReference type="Gene3D" id="3.30.450.20">
    <property type="entry name" value="PAS domain"/>
    <property type="match status" value="2"/>
</dbReference>
<dbReference type="InterPro" id="IPR003661">
    <property type="entry name" value="HisK_dim/P_dom"/>
</dbReference>
<feature type="domain" description="HPt" evidence="20">
    <location>
        <begin position="1277"/>
        <end position="1372"/>
    </location>
</feature>
<dbReference type="NCBIfam" id="TIGR00229">
    <property type="entry name" value="sensory_box"/>
    <property type="match status" value="1"/>
</dbReference>
<dbReference type="PROSITE" id="PS50110">
    <property type="entry name" value="RESPONSE_REGULATORY"/>
    <property type="match status" value="1"/>
</dbReference>
<keyword evidence="10" id="KW-0067">ATP-binding</keyword>
<dbReference type="SMART" id="SM00448">
    <property type="entry name" value="REC"/>
    <property type="match status" value="1"/>
</dbReference>
<feature type="modified residue" description="Phosphohistidine" evidence="13">
    <location>
        <position position="1316"/>
    </location>
</feature>
<dbReference type="PROSITE" id="PS50894">
    <property type="entry name" value="HPT"/>
    <property type="match status" value="1"/>
</dbReference>
<evidence type="ECO:0000256" key="7">
    <source>
        <dbReference type="ARBA" id="ARBA00022692"/>
    </source>
</evidence>
<evidence type="ECO:0000256" key="8">
    <source>
        <dbReference type="ARBA" id="ARBA00022741"/>
    </source>
</evidence>
<dbReference type="PROSITE" id="PS50109">
    <property type="entry name" value="HIS_KIN"/>
    <property type="match status" value="1"/>
</dbReference>
<dbReference type="InterPro" id="IPR000014">
    <property type="entry name" value="PAS"/>
</dbReference>
<dbReference type="OrthoDB" id="9810730at2"/>
<evidence type="ECO:0000259" key="19">
    <source>
        <dbReference type="PROSITE" id="PS50113"/>
    </source>
</evidence>
<dbReference type="Gene3D" id="1.20.120.160">
    <property type="entry name" value="HPT domain"/>
    <property type="match status" value="1"/>
</dbReference>
<keyword evidence="7 15" id="KW-0812">Transmembrane</keyword>
<dbReference type="SUPFAM" id="SSF52172">
    <property type="entry name" value="CheY-like"/>
    <property type="match status" value="1"/>
</dbReference>
<dbReference type="InterPro" id="IPR011006">
    <property type="entry name" value="CheY-like_superfamily"/>
</dbReference>
<dbReference type="Pfam" id="PF02518">
    <property type="entry name" value="HATPase_c"/>
    <property type="match status" value="1"/>
</dbReference>
<feature type="transmembrane region" description="Helical" evidence="15">
    <location>
        <begin position="104"/>
        <end position="121"/>
    </location>
</feature>
<keyword evidence="11 15" id="KW-1133">Transmembrane helix</keyword>
<feature type="domain" description="Response regulatory" evidence="17">
    <location>
        <begin position="1112"/>
        <end position="1229"/>
    </location>
</feature>
<evidence type="ECO:0000256" key="6">
    <source>
        <dbReference type="ARBA" id="ARBA00022679"/>
    </source>
</evidence>
<evidence type="ECO:0000256" key="15">
    <source>
        <dbReference type="SAM" id="Phobius"/>
    </source>
</evidence>
<dbReference type="CDD" id="cd17546">
    <property type="entry name" value="REC_hyHK_CKI1_RcsC-like"/>
    <property type="match status" value="1"/>
</dbReference>
<dbReference type="InterPro" id="IPR005467">
    <property type="entry name" value="His_kinase_dom"/>
</dbReference>
<dbReference type="InterPro" id="IPR001610">
    <property type="entry name" value="PAC"/>
</dbReference>
<dbReference type="Pfam" id="PF00512">
    <property type="entry name" value="HisKA"/>
    <property type="match status" value="1"/>
</dbReference>
<dbReference type="FunFam" id="3.30.565.10:FF:000010">
    <property type="entry name" value="Sensor histidine kinase RcsC"/>
    <property type="match status" value="1"/>
</dbReference>
<keyword evidence="22" id="KW-1185">Reference proteome</keyword>
<dbReference type="InterPro" id="IPR003594">
    <property type="entry name" value="HATPase_dom"/>
</dbReference>
<evidence type="ECO:0000259" key="20">
    <source>
        <dbReference type="PROSITE" id="PS50894"/>
    </source>
</evidence>
<evidence type="ECO:0000256" key="11">
    <source>
        <dbReference type="ARBA" id="ARBA00022989"/>
    </source>
</evidence>